<sequence length="41" mass="4693">MARDAPPASRWQRIGWFVLIYTGSLVGFAAFVYGFRAFIPR</sequence>
<keyword evidence="3" id="KW-1185">Reference proteome</keyword>
<comment type="caution">
    <text evidence="2">The sequence shown here is derived from an EMBL/GenBank/DDBJ whole genome shotgun (WGS) entry which is preliminary data.</text>
</comment>
<protein>
    <submittedName>
        <fullName evidence="2">DUF2474 domain-containing protein</fullName>
    </submittedName>
</protein>
<feature type="transmembrane region" description="Helical" evidence="1">
    <location>
        <begin position="14"/>
        <end position="35"/>
    </location>
</feature>
<keyword evidence="1" id="KW-0472">Membrane</keyword>
<dbReference type="EMBL" id="VUOA01000022">
    <property type="protein sequence ID" value="KAA2236878.1"/>
    <property type="molecule type" value="Genomic_DNA"/>
</dbReference>
<evidence type="ECO:0000313" key="3">
    <source>
        <dbReference type="Proteomes" id="UP000323142"/>
    </source>
</evidence>
<proteinExistence type="predicted"/>
<evidence type="ECO:0000256" key="1">
    <source>
        <dbReference type="SAM" id="Phobius"/>
    </source>
</evidence>
<organism evidence="2 3">
    <name type="scientific">Salinarimonas soli</name>
    <dbReference type="NCBI Taxonomy" id="1638099"/>
    <lineage>
        <taxon>Bacteria</taxon>
        <taxon>Pseudomonadati</taxon>
        <taxon>Pseudomonadota</taxon>
        <taxon>Alphaproteobacteria</taxon>
        <taxon>Hyphomicrobiales</taxon>
        <taxon>Salinarimonadaceae</taxon>
        <taxon>Salinarimonas</taxon>
    </lineage>
</organism>
<dbReference type="AlphaFoldDB" id="A0A5B2VDS6"/>
<dbReference type="Proteomes" id="UP000323142">
    <property type="component" value="Unassembled WGS sequence"/>
</dbReference>
<evidence type="ECO:0000313" key="2">
    <source>
        <dbReference type="EMBL" id="KAA2236878.1"/>
    </source>
</evidence>
<gene>
    <name evidence="2" type="ORF">F0L46_12875</name>
</gene>
<dbReference type="OrthoDB" id="6199137at2"/>
<keyword evidence="1" id="KW-0812">Transmembrane</keyword>
<reference evidence="2 3" key="2">
    <citation type="submission" date="2019-09" db="EMBL/GenBank/DDBJ databases">
        <authorList>
            <person name="Jin C."/>
        </authorList>
    </citation>
    <scope>NUCLEOTIDE SEQUENCE [LARGE SCALE GENOMIC DNA]</scope>
    <source>
        <strain evidence="2 3">BN140002</strain>
    </source>
</reference>
<dbReference type="Pfam" id="PF10617">
    <property type="entry name" value="DUF2474"/>
    <property type="match status" value="1"/>
</dbReference>
<dbReference type="InterPro" id="IPR018895">
    <property type="entry name" value="DUF2474"/>
</dbReference>
<keyword evidence="1" id="KW-1133">Transmembrane helix</keyword>
<name>A0A5B2VDS6_9HYPH</name>
<accession>A0A5B2VDS6</accession>
<dbReference type="RefSeq" id="WP_149818113.1">
    <property type="nucleotide sequence ID" value="NZ_VUOA01000022.1"/>
</dbReference>
<reference evidence="2 3" key="1">
    <citation type="submission" date="2019-09" db="EMBL/GenBank/DDBJ databases">
        <title>Salinarimonas rosea gen. nov., sp. nov., a new member of the a-2 subgroup of the Proteobacteria.</title>
        <authorList>
            <person name="Liu J."/>
        </authorList>
    </citation>
    <scope>NUCLEOTIDE SEQUENCE [LARGE SCALE GENOMIC DNA]</scope>
    <source>
        <strain evidence="2 3">BN140002</strain>
    </source>
</reference>